<evidence type="ECO:0000256" key="6">
    <source>
        <dbReference type="ARBA" id="ARBA00022679"/>
    </source>
</evidence>
<dbReference type="InterPro" id="IPR033887">
    <property type="entry name" value="PTS_IIA_man"/>
</dbReference>
<dbReference type="GO" id="GO:0016301">
    <property type="term" value="F:kinase activity"/>
    <property type="evidence" value="ECO:0007669"/>
    <property type="project" value="UniProtKB-KW"/>
</dbReference>
<evidence type="ECO:0000313" key="10">
    <source>
        <dbReference type="EMBL" id="SCC05510.1"/>
    </source>
</evidence>
<evidence type="ECO:0000256" key="2">
    <source>
        <dbReference type="ARBA" id="ARBA00022448"/>
    </source>
</evidence>
<dbReference type="InterPro" id="IPR004701">
    <property type="entry name" value="PTS_EIIA_man-typ"/>
</dbReference>
<evidence type="ECO:0000256" key="5">
    <source>
        <dbReference type="ARBA" id="ARBA00022597"/>
    </source>
</evidence>
<keyword evidence="6" id="KW-0808">Transferase</keyword>
<sequence length="145" mass="16105">MIAVLVSTHGSTANGMIETVEMICGKQAQCEAVPFLMGQSLDDFQQQIEQKLEKLTRESSDVLCFVDLKGGTPFNTLVNLVSKYPRLEVIAGVNIPMLLTTFTLRTDDGNKLNDLLSEVIDVSVKSIERYNIVSIMDNKSQDEDF</sequence>
<gene>
    <name evidence="10" type="ORF">GA0061081_104130</name>
</gene>
<dbReference type="GO" id="GO:0009401">
    <property type="term" value="P:phosphoenolpyruvate-dependent sugar phosphotransferase system"/>
    <property type="evidence" value="ECO:0007669"/>
    <property type="project" value="UniProtKB-KW"/>
</dbReference>
<dbReference type="GO" id="GO:0016020">
    <property type="term" value="C:membrane"/>
    <property type="evidence" value="ECO:0007669"/>
    <property type="project" value="InterPro"/>
</dbReference>
<dbReference type="STRING" id="1798182.GA0061081_104130"/>
<dbReference type="PROSITE" id="PS51096">
    <property type="entry name" value="PTS_EIIA_TYPE_4"/>
    <property type="match status" value="1"/>
</dbReference>
<evidence type="ECO:0000256" key="1">
    <source>
        <dbReference type="ARBA" id="ARBA00004496"/>
    </source>
</evidence>
<dbReference type="Proteomes" id="UP000199670">
    <property type="component" value="Unassembled WGS sequence"/>
</dbReference>
<comment type="subcellular location">
    <subcellularLocation>
        <location evidence="1">Cytoplasm</location>
    </subcellularLocation>
</comment>
<dbReference type="SUPFAM" id="SSF53062">
    <property type="entry name" value="PTS system fructose IIA component-like"/>
    <property type="match status" value="1"/>
</dbReference>
<dbReference type="OrthoDB" id="3183705at2"/>
<dbReference type="Gene3D" id="3.40.50.510">
    <property type="entry name" value="Phosphotransferase system, mannose-type IIA component"/>
    <property type="match status" value="1"/>
</dbReference>
<dbReference type="InterPro" id="IPR036662">
    <property type="entry name" value="PTS_EIIA_man-typ_sf"/>
</dbReference>
<keyword evidence="8" id="KW-0418">Kinase</keyword>
<evidence type="ECO:0000259" key="9">
    <source>
        <dbReference type="PROSITE" id="PS51096"/>
    </source>
</evidence>
<keyword evidence="2" id="KW-0813">Transport</keyword>
<proteinExistence type="predicted"/>
<evidence type="ECO:0000256" key="7">
    <source>
        <dbReference type="ARBA" id="ARBA00022683"/>
    </source>
</evidence>
<feature type="domain" description="PTS EIIA type-4" evidence="9">
    <location>
        <begin position="1"/>
        <end position="127"/>
    </location>
</feature>
<evidence type="ECO:0000256" key="8">
    <source>
        <dbReference type="ARBA" id="ARBA00022777"/>
    </source>
</evidence>
<accession>A0A1C4BFB1</accession>
<dbReference type="PANTHER" id="PTHR33799:SF1">
    <property type="entry name" value="PTS SYSTEM MANNOSE-SPECIFIC EIIAB COMPONENT-RELATED"/>
    <property type="match status" value="1"/>
</dbReference>
<dbReference type="CDD" id="cd00006">
    <property type="entry name" value="PTS_IIA_man"/>
    <property type="match status" value="1"/>
</dbReference>
<dbReference type="Pfam" id="PF03610">
    <property type="entry name" value="EIIA-man"/>
    <property type="match status" value="1"/>
</dbReference>
<protein>
    <submittedName>
        <fullName evidence="10">PTS system, mannose-specific IIA component</fullName>
    </submittedName>
</protein>
<keyword evidence="4" id="KW-0597">Phosphoprotein</keyword>
<keyword evidence="7" id="KW-0598">Phosphotransferase system</keyword>
<keyword evidence="11" id="KW-1185">Reference proteome</keyword>
<dbReference type="GO" id="GO:0016773">
    <property type="term" value="F:phosphotransferase activity, alcohol group as acceptor"/>
    <property type="evidence" value="ECO:0007669"/>
    <property type="project" value="InterPro"/>
</dbReference>
<dbReference type="RefSeq" id="WP_091348068.1">
    <property type="nucleotide sequence ID" value="NZ_FMAQ01000004.1"/>
</dbReference>
<organism evidence="10 11">
    <name type="scientific">Gilliamella bombicola</name>
    <dbReference type="NCBI Taxonomy" id="1798182"/>
    <lineage>
        <taxon>Bacteria</taxon>
        <taxon>Pseudomonadati</taxon>
        <taxon>Pseudomonadota</taxon>
        <taxon>Gammaproteobacteria</taxon>
        <taxon>Orbales</taxon>
        <taxon>Orbaceae</taxon>
        <taxon>Gilliamella</taxon>
    </lineage>
</organism>
<keyword evidence="3" id="KW-0963">Cytoplasm</keyword>
<dbReference type="PANTHER" id="PTHR33799">
    <property type="entry name" value="PTS PERMEASE-RELATED-RELATED"/>
    <property type="match status" value="1"/>
</dbReference>
<reference evidence="11" key="1">
    <citation type="submission" date="2016-08" db="EMBL/GenBank/DDBJ databases">
        <authorList>
            <person name="Varghese N."/>
            <person name="Submissions Spin"/>
        </authorList>
    </citation>
    <scope>NUCLEOTIDE SEQUENCE [LARGE SCALE GENOMIC DNA]</scope>
    <source>
        <strain evidence="11">R-53248</strain>
    </source>
</reference>
<evidence type="ECO:0000256" key="3">
    <source>
        <dbReference type="ARBA" id="ARBA00022490"/>
    </source>
</evidence>
<name>A0A1C4BFB1_9GAMM</name>
<dbReference type="EMBL" id="FMAQ01000004">
    <property type="protein sequence ID" value="SCC05510.1"/>
    <property type="molecule type" value="Genomic_DNA"/>
</dbReference>
<evidence type="ECO:0000313" key="11">
    <source>
        <dbReference type="Proteomes" id="UP000199670"/>
    </source>
</evidence>
<dbReference type="InterPro" id="IPR013789">
    <property type="entry name" value="PTS_EIIA_man"/>
</dbReference>
<dbReference type="GO" id="GO:0005737">
    <property type="term" value="C:cytoplasm"/>
    <property type="evidence" value="ECO:0007669"/>
    <property type="project" value="UniProtKB-SubCell"/>
</dbReference>
<evidence type="ECO:0000256" key="4">
    <source>
        <dbReference type="ARBA" id="ARBA00022553"/>
    </source>
</evidence>
<dbReference type="NCBIfam" id="TIGR00824">
    <property type="entry name" value="EIIA-man"/>
    <property type="match status" value="1"/>
</dbReference>
<keyword evidence="5" id="KW-0762">Sugar transport</keyword>
<dbReference type="AlphaFoldDB" id="A0A1C4BFB1"/>
<dbReference type="InterPro" id="IPR051471">
    <property type="entry name" value="Bacterial_PTS_sugar_comp"/>
</dbReference>